<dbReference type="PROSITE" id="PS51257">
    <property type="entry name" value="PROKAR_LIPOPROTEIN"/>
    <property type="match status" value="1"/>
</dbReference>
<reference evidence="3" key="1">
    <citation type="submission" date="2019-09" db="EMBL/GenBank/DDBJ databases">
        <title>Mumia zhuanghuii sp. nov. isolated from the intestinal contents of plateau pika (Ochotona curzoniae) in the Qinghai-Tibet plateau of China.</title>
        <authorList>
            <person name="Tian Z."/>
        </authorList>
    </citation>
    <scope>NUCLEOTIDE SEQUENCE [LARGE SCALE GENOMIC DNA]</scope>
    <source>
        <strain evidence="3">JCM 30598</strain>
    </source>
</reference>
<keyword evidence="1" id="KW-0732">Signal</keyword>
<dbReference type="AlphaFoldDB" id="A0A5J5J5N4"/>
<evidence type="ECO:0000256" key="1">
    <source>
        <dbReference type="SAM" id="SignalP"/>
    </source>
</evidence>
<gene>
    <name evidence="2" type="ORF">F6B43_07760</name>
</gene>
<dbReference type="Proteomes" id="UP000325827">
    <property type="component" value="Unassembled WGS sequence"/>
</dbReference>
<dbReference type="RefSeq" id="WP_150448225.1">
    <property type="nucleotide sequence ID" value="NZ_VYSA01000001.1"/>
</dbReference>
<evidence type="ECO:0000313" key="2">
    <source>
        <dbReference type="EMBL" id="KAA9111456.1"/>
    </source>
</evidence>
<protein>
    <recommendedName>
        <fullName evidence="4">Lipoprotein</fullName>
    </recommendedName>
</protein>
<accession>A0A5J5J5N4</accession>
<feature type="chain" id="PRO_5038537655" description="Lipoprotein" evidence="1">
    <location>
        <begin position="21"/>
        <end position="165"/>
    </location>
</feature>
<comment type="caution">
    <text evidence="2">The sequence shown here is derived from an EMBL/GenBank/DDBJ whole genome shotgun (WGS) entry which is preliminary data.</text>
</comment>
<feature type="signal peptide" evidence="1">
    <location>
        <begin position="1"/>
        <end position="20"/>
    </location>
</feature>
<dbReference type="OrthoDB" id="5073886at2"/>
<name>A0A5J5J5N4_9MICO</name>
<sequence>MVIKHSAMVAILALTGAALSACSSAPPEASGPTALFLSTEVMKKKAECLADKGWDVTFENGAIVAHIPEAQKPRYFEDGAACSDEVGGNIDMTMTPERIEIAYDWYVEIANCLTAHGYSVPERPTLAAFIDSFDSDPWLPFEDIHGAEIVQARADCPIMNPPGQK</sequence>
<organism evidence="2 3">
    <name type="scientific">Microbacterium rhizomatis</name>
    <dbReference type="NCBI Taxonomy" id="1631477"/>
    <lineage>
        <taxon>Bacteria</taxon>
        <taxon>Bacillati</taxon>
        <taxon>Actinomycetota</taxon>
        <taxon>Actinomycetes</taxon>
        <taxon>Micrococcales</taxon>
        <taxon>Microbacteriaceae</taxon>
        <taxon>Microbacterium</taxon>
    </lineage>
</organism>
<evidence type="ECO:0008006" key="4">
    <source>
        <dbReference type="Google" id="ProtNLM"/>
    </source>
</evidence>
<proteinExistence type="predicted"/>
<dbReference type="EMBL" id="VYSA01000001">
    <property type="protein sequence ID" value="KAA9111456.1"/>
    <property type="molecule type" value="Genomic_DNA"/>
</dbReference>
<evidence type="ECO:0000313" key="3">
    <source>
        <dbReference type="Proteomes" id="UP000325827"/>
    </source>
</evidence>
<keyword evidence="3" id="KW-1185">Reference proteome</keyword>